<protein>
    <recommendedName>
        <fullName evidence="2">Fibrinogen C-terminal domain-containing protein</fullName>
    </recommendedName>
</protein>
<keyword evidence="4" id="KW-1185">Reference proteome</keyword>
<name>A0A6J8CC80_MYTCO</name>
<proteinExistence type="predicted"/>
<feature type="signal peptide" evidence="1">
    <location>
        <begin position="1"/>
        <end position="18"/>
    </location>
</feature>
<dbReference type="InterPro" id="IPR014716">
    <property type="entry name" value="Fibrinogen_a/b/g_C_1"/>
</dbReference>
<sequence length="175" mass="19752">MILTKLFLIAAVVVMVSSTKSQIRKISYDQKRSLSSVVKPKDCGDIDPAHCKIVVYTIYPVGTRPFDVNCKLINQGKAWTFFMCIISEDTYFVGNDKIHILTSKGNTELRIELGDFDGDARYALYSKFSVRDAQSKYKLAIRDCLYAHNDKLFSTPDEDNDTYKEGNCADYSKGG</sequence>
<dbReference type="PROSITE" id="PS51406">
    <property type="entry name" value="FIBRINOGEN_C_2"/>
    <property type="match status" value="1"/>
</dbReference>
<evidence type="ECO:0000313" key="3">
    <source>
        <dbReference type="EMBL" id="CAC5392630.1"/>
    </source>
</evidence>
<feature type="domain" description="Fibrinogen C-terminal" evidence="2">
    <location>
        <begin position="91"/>
        <end position="175"/>
    </location>
</feature>
<dbReference type="Gene3D" id="3.90.215.10">
    <property type="entry name" value="Gamma Fibrinogen, chain A, domain 1"/>
    <property type="match status" value="2"/>
</dbReference>
<evidence type="ECO:0000313" key="4">
    <source>
        <dbReference type="Proteomes" id="UP000507470"/>
    </source>
</evidence>
<dbReference type="InterPro" id="IPR002181">
    <property type="entry name" value="Fibrinogen_a/b/g_C_dom"/>
</dbReference>
<accession>A0A6J8CC80</accession>
<reference evidence="3 4" key="1">
    <citation type="submission" date="2020-06" db="EMBL/GenBank/DDBJ databases">
        <authorList>
            <person name="Li R."/>
            <person name="Bekaert M."/>
        </authorList>
    </citation>
    <scope>NUCLEOTIDE SEQUENCE [LARGE SCALE GENOMIC DNA]</scope>
    <source>
        <strain evidence="4">wild</strain>
    </source>
</reference>
<dbReference type="SUPFAM" id="SSF56496">
    <property type="entry name" value="Fibrinogen C-terminal domain-like"/>
    <property type="match status" value="1"/>
</dbReference>
<dbReference type="GO" id="GO:0005615">
    <property type="term" value="C:extracellular space"/>
    <property type="evidence" value="ECO:0007669"/>
    <property type="project" value="TreeGrafter"/>
</dbReference>
<dbReference type="InterPro" id="IPR036056">
    <property type="entry name" value="Fibrinogen-like_C"/>
</dbReference>
<dbReference type="Pfam" id="PF00147">
    <property type="entry name" value="Fibrinogen_C"/>
    <property type="match status" value="1"/>
</dbReference>
<dbReference type="EMBL" id="CACVKT020005019">
    <property type="protein sequence ID" value="CAC5392630.1"/>
    <property type="molecule type" value="Genomic_DNA"/>
</dbReference>
<dbReference type="AlphaFoldDB" id="A0A6J8CC80"/>
<evidence type="ECO:0000256" key="1">
    <source>
        <dbReference type="SAM" id="SignalP"/>
    </source>
</evidence>
<keyword evidence="1" id="KW-0732">Signal</keyword>
<dbReference type="OrthoDB" id="6079046at2759"/>
<gene>
    <name evidence="3" type="ORF">MCOR_27558</name>
</gene>
<organism evidence="3 4">
    <name type="scientific">Mytilus coruscus</name>
    <name type="common">Sea mussel</name>
    <dbReference type="NCBI Taxonomy" id="42192"/>
    <lineage>
        <taxon>Eukaryota</taxon>
        <taxon>Metazoa</taxon>
        <taxon>Spiralia</taxon>
        <taxon>Lophotrochozoa</taxon>
        <taxon>Mollusca</taxon>
        <taxon>Bivalvia</taxon>
        <taxon>Autobranchia</taxon>
        <taxon>Pteriomorphia</taxon>
        <taxon>Mytilida</taxon>
        <taxon>Mytiloidea</taxon>
        <taxon>Mytilidae</taxon>
        <taxon>Mytilinae</taxon>
        <taxon>Mytilus</taxon>
    </lineage>
</organism>
<feature type="chain" id="PRO_5026690695" description="Fibrinogen C-terminal domain-containing protein" evidence="1">
    <location>
        <begin position="19"/>
        <end position="175"/>
    </location>
</feature>
<dbReference type="PANTHER" id="PTHR19143">
    <property type="entry name" value="FIBRINOGEN/TENASCIN/ANGIOPOEITIN"/>
    <property type="match status" value="1"/>
</dbReference>
<dbReference type="PANTHER" id="PTHR19143:SF458">
    <property type="entry name" value="FIBRINOGEN C-TERMINAL DOMAIN-CONTAINING PROTEIN-RELATED"/>
    <property type="match status" value="1"/>
</dbReference>
<dbReference type="Proteomes" id="UP000507470">
    <property type="component" value="Unassembled WGS sequence"/>
</dbReference>
<dbReference type="InterPro" id="IPR050373">
    <property type="entry name" value="Fibrinogen_C-term_domain"/>
</dbReference>
<evidence type="ECO:0000259" key="2">
    <source>
        <dbReference type="PROSITE" id="PS51406"/>
    </source>
</evidence>
<dbReference type="SMART" id="SM00186">
    <property type="entry name" value="FBG"/>
    <property type="match status" value="1"/>
</dbReference>